<dbReference type="AlphaFoldDB" id="A0AAW9RM52"/>
<evidence type="ECO:0000259" key="2">
    <source>
        <dbReference type="Pfam" id="PF12172"/>
    </source>
</evidence>
<dbReference type="PANTHER" id="PTHR34075:SF5">
    <property type="entry name" value="BLR3430 PROTEIN"/>
    <property type="match status" value="1"/>
</dbReference>
<accession>A0AAW9RM52</accession>
<dbReference type="InterPro" id="IPR052513">
    <property type="entry name" value="Thioester_dehydratase-like"/>
</dbReference>
<feature type="domain" description="ChsH2 C-terminal OB-fold" evidence="1">
    <location>
        <begin position="55"/>
        <end position="117"/>
    </location>
</feature>
<reference evidence="3 4" key="1">
    <citation type="submission" date="2024-02" db="EMBL/GenBank/DDBJ databases">
        <title>A novel Wenzhouxiangellaceae bacterium, isolated from coastal sediments.</title>
        <authorList>
            <person name="Du Z.-J."/>
            <person name="Ye Y.-Q."/>
            <person name="Zhang X.-Y."/>
        </authorList>
    </citation>
    <scope>NUCLEOTIDE SEQUENCE [LARGE SCALE GENOMIC DNA]</scope>
    <source>
        <strain evidence="3 4">CH-27</strain>
    </source>
</reference>
<name>A0AAW9RM52_9GAMM</name>
<evidence type="ECO:0000313" key="4">
    <source>
        <dbReference type="Proteomes" id="UP001359886"/>
    </source>
</evidence>
<dbReference type="PANTHER" id="PTHR34075">
    <property type="entry name" value="BLR3430 PROTEIN"/>
    <property type="match status" value="1"/>
</dbReference>
<dbReference type="Proteomes" id="UP001359886">
    <property type="component" value="Unassembled WGS sequence"/>
</dbReference>
<dbReference type="EMBL" id="JAZHOG010000008">
    <property type="protein sequence ID" value="MEJ8568586.1"/>
    <property type="molecule type" value="Genomic_DNA"/>
</dbReference>
<dbReference type="Pfam" id="PF01796">
    <property type="entry name" value="OB_ChsH2_C"/>
    <property type="match status" value="1"/>
</dbReference>
<dbReference type="InterPro" id="IPR002878">
    <property type="entry name" value="ChsH2_C"/>
</dbReference>
<dbReference type="Pfam" id="PF12172">
    <property type="entry name" value="zf-ChsH2"/>
    <property type="match status" value="1"/>
</dbReference>
<dbReference type="RefSeq" id="WP_354695906.1">
    <property type="nucleotide sequence ID" value="NZ_JAZHOG010000008.1"/>
</dbReference>
<dbReference type="SUPFAM" id="SSF50249">
    <property type="entry name" value="Nucleic acid-binding proteins"/>
    <property type="match status" value="1"/>
</dbReference>
<evidence type="ECO:0000259" key="1">
    <source>
        <dbReference type="Pfam" id="PF01796"/>
    </source>
</evidence>
<keyword evidence="4" id="KW-1185">Reference proteome</keyword>
<feature type="domain" description="ChsH2 rubredoxin-like zinc ribbon" evidence="2">
    <location>
        <begin position="17"/>
        <end position="52"/>
    </location>
</feature>
<proteinExistence type="predicted"/>
<dbReference type="InterPro" id="IPR022002">
    <property type="entry name" value="ChsH2_Znr"/>
</dbReference>
<protein>
    <submittedName>
        <fullName evidence="3">Zn-ribbon domain-containing OB-fold protein</fullName>
    </submittedName>
</protein>
<evidence type="ECO:0000313" key="3">
    <source>
        <dbReference type="EMBL" id="MEJ8568586.1"/>
    </source>
</evidence>
<comment type="caution">
    <text evidence="3">The sequence shown here is derived from an EMBL/GenBank/DDBJ whole genome shotgun (WGS) entry which is preliminary data.</text>
</comment>
<dbReference type="Gene3D" id="6.10.30.10">
    <property type="match status" value="1"/>
</dbReference>
<gene>
    <name evidence="3" type="ORF">V3330_13215</name>
</gene>
<dbReference type="InterPro" id="IPR012340">
    <property type="entry name" value="NA-bd_OB-fold"/>
</dbReference>
<organism evidence="3 4">
    <name type="scientific">Elongatibacter sediminis</name>
    <dbReference type="NCBI Taxonomy" id="3119006"/>
    <lineage>
        <taxon>Bacteria</taxon>
        <taxon>Pseudomonadati</taxon>
        <taxon>Pseudomonadota</taxon>
        <taxon>Gammaproteobacteria</taxon>
        <taxon>Chromatiales</taxon>
        <taxon>Wenzhouxiangellaceae</taxon>
        <taxon>Elongatibacter</taxon>
    </lineage>
</organism>
<sequence>MTLSLPAEASTTTRPFWEAAAAGSLVRPVCGQCGRNFFIPQIACPDCHTEDWTYEQSSGKGVISTFTVVHRAPTDELEPPYVVAVVDLDEGWYMMTNIVDCPHESVRIGQAVEVDFQSRADGIVLPVFRPSGANPS</sequence>